<name>A0AAV4JU95_9GAST</name>
<keyword evidence="2" id="KW-0812">Transmembrane</keyword>
<evidence type="ECO:0000256" key="2">
    <source>
        <dbReference type="SAM" id="Phobius"/>
    </source>
</evidence>
<feature type="region of interest" description="Disordered" evidence="1">
    <location>
        <begin position="307"/>
        <end position="342"/>
    </location>
</feature>
<keyword evidence="2" id="KW-1133">Transmembrane helix</keyword>
<dbReference type="AlphaFoldDB" id="A0AAV4JU95"/>
<reference evidence="3 4" key="1">
    <citation type="journal article" date="2021" name="Elife">
        <title>Chloroplast acquisition without the gene transfer in kleptoplastic sea slugs, Plakobranchus ocellatus.</title>
        <authorList>
            <person name="Maeda T."/>
            <person name="Takahashi S."/>
            <person name="Yoshida T."/>
            <person name="Shimamura S."/>
            <person name="Takaki Y."/>
            <person name="Nagai Y."/>
            <person name="Toyoda A."/>
            <person name="Suzuki Y."/>
            <person name="Arimoto A."/>
            <person name="Ishii H."/>
            <person name="Satoh N."/>
            <person name="Nishiyama T."/>
            <person name="Hasebe M."/>
            <person name="Maruyama T."/>
            <person name="Minagawa J."/>
            <person name="Obokata J."/>
            <person name="Shigenobu S."/>
        </authorList>
    </citation>
    <scope>NUCLEOTIDE SEQUENCE [LARGE SCALE GENOMIC DNA]</scope>
</reference>
<evidence type="ECO:0008006" key="5">
    <source>
        <dbReference type="Google" id="ProtNLM"/>
    </source>
</evidence>
<feature type="compositionally biased region" description="Low complexity" evidence="1">
    <location>
        <begin position="414"/>
        <end position="434"/>
    </location>
</feature>
<feature type="compositionally biased region" description="Low complexity" evidence="1">
    <location>
        <begin position="325"/>
        <end position="342"/>
    </location>
</feature>
<feature type="transmembrane region" description="Helical" evidence="2">
    <location>
        <begin position="276"/>
        <end position="297"/>
    </location>
</feature>
<accession>A0AAV4JU95</accession>
<evidence type="ECO:0000313" key="4">
    <source>
        <dbReference type="Proteomes" id="UP000762676"/>
    </source>
</evidence>
<evidence type="ECO:0000256" key="1">
    <source>
        <dbReference type="SAM" id="MobiDB-lite"/>
    </source>
</evidence>
<gene>
    <name evidence="3" type="ORF">ElyMa_001702800</name>
</gene>
<proteinExistence type="predicted"/>
<feature type="compositionally biased region" description="Basic and acidic residues" evidence="1">
    <location>
        <begin position="435"/>
        <end position="445"/>
    </location>
</feature>
<protein>
    <recommendedName>
        <fullName evidence="5">DSL domain-containing protein</fullName>
    </recommendedName>
</protein>
<keyword evidence="2" id="KW-0472">Membrane</keyword>
<comment type="caution">
    <text evidence="3">The sequence shown here is derived from an EMBL/GenBank/DDBJ whole genome shotgun (WGS) entry which is preliminary data.</text>
</comment>
<organism evidence="3 4">
    <name type="scientific">Elysia marginata</name>
    <dbReference type="NCBI Taxonomy" id="1093978"/>
    <lineage>
        <taxon>Eukaryota</taxon>
        <taxon>Metazoa</taxon>
        <taxon>Spiralia</taxon>
        <taxon>Lophotrochozoa</taxon>
        <taxon>Mollusca</taxon>
        <taxon>Gastropoda</taxon>
        <taxon>Heterobranchia</taxon>
        <taxon>Euthyneura</taxon>
        <taxon>Panpulmonata</taxon>
        <taxon>Sacoglossa</taxon>
        <taxon>Placobranchoidea</taxon>
        <taxon>Plakobranchidae</taxon>
        <taxon>Elysia</taxon>
    </lineage>
</organism>
<sequence>MKRNIIDKTKNQNKSPDKDLKQPYLAVWDEGNKLLRCEQFFLINPSNESFDISCATDVSVKAIRLTGDIIKHLCSVFVSAGRDLSLNEQASEINNIGQLSTRTVQHDISTTCASCTAEELNILAYTLTFRSSVTIQRVLVHSRRCEQFVKEPDKPGYELRMVSNNESQVTRSNNFNISSVPRVYAWTEDLTAMHWVDNMSVVRRHLDSAPPVCKVEVFGDYACPDGQYGPLCSKACLCSGSGRMCHVATGLCLNSCKGSGCPNEFQPYMAEPTSPIHPGLVGVVLCVVVIAGVLAALPTAKRTVAGPDELQASSSKPSEYHRGGVKSVGPGSSGARSSVGRSSEFVTPSAEISFDLAEDDEYQQQARTSSIYIKHFVETNMSEIEIPGETLPSSYHTLYAHLKGGNIRDQTIVSESSESIGSHKSSSSRSSPRTSRLDSEKAENQ</sequence>
<keyword evidence="4" id="KW-1185">Reference proteome</keyword>
<dbReference type="Proteomes" id="UP000762676">
    <property type="component" value="Unassembled WGS sequence"/>
</dbReference>
<feature type="region of interest" description="Disordered" evidence="1">
    <location>
        <begin position="414"/>
        <end position="445"/>
    </location>
</feature>
<dbReference type="EMBL" id="BMAT01003459">
    <property type="protein sequence ID" value="GFS25995.1"/>
    <property type="molecule type" value="Genomic_DNA"/>
</dbReference>
<evidence type="ECO:0000313" key="3">
    <source>
        <dbReference type="EMBL" id="GFS25995.1"/>
    </source>
</evidence>